<name>A0AA42FFU1_9GAMM</name>
<dbReference type="SUPFAM" id="SSF81901">
    <property type="entry name" value="HCP-like"/>
    <property type="match status" value="6"/>
</dbReference>
<dbReference type="InterPro" id="IPR050767">
    <property type="entry name" value="Sel1_AlgK"/>
</dbReference>
<keyword evidence="5" id="KW-1185">Reference proteome</keyword>
<evidence type="ECO:0000313" key="3">
    <source>
        <dbReference type="EMBL" id="MDO7858688.1"/>
    </source>
</evidence>
<dbReference type="InterPro" id="IPR011990">
    <property type="entry name" value="TPR-like_helical_dom_sf"/>
</dbReference>
<dbReference type="EMBL" id="JARRYG010000005">
    <property type="protein sequence ID" value="MDG4695844.1"/>
    <property type="molecule type" value="Genomic_DNA"/>
</dbReference>
<feature type="transmembrane region" description="Helical" evidence="1">
    <location>
        <begin position="7"/>
        <end position="24"/>
    </location>
</feature>
<reference evidence="2" key="1">
    <citation type="submission" date="2023-03" db="EMBL/GenBank/DDBJ databases">
        <title>a new species belonging to Providencia genus.</title>
        <authorList>
            <person name="Yang W."/>
            <person name="Hu F."/>
            <person name="Shen S."/>
            <person name="Ding L."/>
            <person name="Yin D."/>
        </authorList>
    </citation>
    <scope>NUCLEOTIDE SEQUENCE</scope>
    <source>
        <strain evidence="2">CRE-3FA-0001</strain>
    </source>
</reference>
<evidence type="ECO:0000313" key="4">
    <source>
        <dbReference type="Proteomes" id="UP001156701"/>
    </source>
</evidence>
<comment type="caution">
    <text evidence="2">The sequence shown here is derived from an EMBL/GenBank/DDBJ whole genome shotgun (WGS) entry which is preliminary data.</text>
</comment>
<dbReference type="Gene3D" id="1.25.40.10">
    <property type="entry name" value="Tetratricopeptide repeat domain"/>
    <property type="match status" value="7"/>
</dbReference>
<dbReference type="PANTHER" id="PTHR11102:SF160">
    <property type="entry name" value="ERAD-ASSOCIATED E3 UBIQUITIN-PROTEIN LIGASE COMPONENT HRD3"/>
    <property type="match status" value="1"/>
</dbReference>
<dbReference type="InterPro" id="IPR006597">
    <property type="entry name" value="Sel1-like"/>
</dbReference>
<dbReference type="Proteomes" id="UP001176478">
    <property type="component" value="Unassembled WGS sequence"/>
</dbReference>
<keyword evidence="1" id="KW-0472">Membrane</keyword>
<gene>
    <name evidence="2" type="ORF">P7V44_06280</name>
    <name evidence="3" type="ORF">Q5E86_20550</name>
</gene>
<keyword evidence="1" id="KW-1133">Transmembrane helix</keyword>
<dbReference type="RefSeq" id="WP_210814262.1">
    <property type="nucleotide sequence ID" value="NZ_JARRYG010000005.1"/>
</dbReference>
<accession>A0AA42FFU1</accession>
<proteinExistence type="predicted"/>
<reference evidence="3" key="2">
    <citation type="submission" date="2023-07" db="EMBL/GenBank/DDBJ databases">
        <authorList>
            <person name="Yang W."/>
            <person name="Chen J."/>
            <person name="Ji P."/>
            <person name="Hu F."/>
        </authorList>
    </citation>
    <scope>NUCLEOTIDE SEQUENCE</scope>
    <source>
        <strain evidence="3">CRE-138-0111</strain>
    </source>
</reference>
<evidence type="ECO:0000313" key="2">
    <source>
        <dbReference type="EMBL" id="MDG4695844.1"/>
    </source>
</evidence>
<dbReference type="SMART" id="SM00671">
    <property type="entry name" value="SEL1"/>
    <property type="match status" value="18"/>
</dbReference>
<reference evidence="3" key="3">
    <citation type="journal article" date="2024" name="Int. J. Antimicrob. Agents">
        <title>Identification of a novel Providencia species showing multi-drug-resistant in three patients with hospital-acquired infection.</title>
        <authorList>
            <person name="Yang W."/>
            <person name="Chen J."/>
            <person name="Yang F."/>
            <person name="Ji P."/>
            <person name="Shen S."/>
            <person name="Yin D."/>
            <person name="Hu F."/>
        </authorList>
    </citation>
    <scope>NUCLEOTIDE SEQUENCE</scope>
    <source>
        <strain evidence="3">CRE-138-0111</strain>
    </source>
</reference>
<sequence>MTKQLKVWLCIFIVIAIAVGIYFINALGHSNSAQAGYDLYQQGDTEAAFKQFENTADVDSQSAYALATMYKDGIGTQPDESKALSWLVKSAAQNNKNALYNLGFYRYDQQIEDTPDDKYGVTSLTKAADLGVIEAQVMVGGIYMEAKYEDIPQNTELARKYFTLAAEQDSRLAKFALGYIAHKVDKDNKKAVEILTPLVSKDFPLPAMLLASIYKEGGNGITPNKIFAKKYESMSMASAFEFIADAERFEPAPLSIYGSLTPEEKQQIIANLETRASQGDETAMYILYQKYMTGEDVRKNKNKAVMYLRPLIQQRAPKALYFNYLADRDNIKDLTEAAEGQYPDALYQAYQVYSGNTFNYDVKRDDELANKYLINAADLGHQKSLITIIEKAIYSYRFPNKQLVDTIKKYTPILIEKYPNSPEALIVVSQVYRNKNSSFYSPEKSFETLAKANRIAPDYESQMQLARYYINGFGTKQNLPEAVEILKKGLSKNSYKSTADRLLVQLYYQYDIKDYVDEKTIIDILKNDVIERKNYTLAHFYADYLLREDAEKNSNLAFELYEESSKNNDSSRIHYAASLLKYKPEENKRAVNLVVDVLASPDSKSRLSKEDFNTANDILLKLGLATIHAKRLLVDLALSENNTEALKRIEPQIGVDADITYFYGIKQLTQLTQVDTLSDAELKPYYDTIIKAAELGNTTASLYIAQNLDGVNYYNDKPYYKQRFQKITGLTPKDLVPQYKKCAALGSNRCLYELGEIYQKGNYGEDSDYDLAMEYYNKISDPDFSFLKSRKREIEKARASFITIQEKAKNNDSDAIRTLANAYKFGNYGQKVDEKKWLQYLTASAKLNNKSALKELVDYYSQDTLIDANKAKILGYYDQLAAIGSKDYTRKLAHQYLNGSRLVAPNRQKAREYYIKAGSWGNEFIKYMNDYDISMKMLNESSEAKYKVGRAYYYGKGIKEDKLEALKYLKLASDEGNDNAISLYTKTLYMGILNEDKMSWLKEPDWDQAIIYLKKHSNPKRVDNYIETYNSIVVPAQNGDTSAYMKLGDWYKDYSRALAAQTWYKKSIEAGNLAAYQALDQVTSDKQVKHQNYLEGAAKGDLFSKVQLAKDYLYDSDVLTSSTDYNSAIQYLQEGIKSADDEISSMAFNTLANLYQKGIRNNKKNLNRPKDDKKYLELLQSEENNRTDALLNLYSYYARTDAPKALGYLQRAYEKGDLDAIEKLYEINYPGEYCSNSDNADLDKASTYLKEWLQKKNFEKNTERNYIRSAESLSKKMGDTYLAGECDMKKDIDKAIEWYLISLNYHESHALSSLYKAYVEKGDAKQAYYTALRLKKDPKNIELLEQLSPQERQAIEQRFNDEQTFQKYGRFAKQIEEQRVKAEAGDKMAAFSLGIAYARGERVPQDTQKMIYYYELAGKNGYPRAYNILGNLYRKDNERGIEKDFPKALYYFDLGAQQNDSNTAHQAGDMLYFGQGVPKDYVGAAKYYDMTNLEQGTHHGMAKYKLAYMYYNGWVGTKSKADLQKAHDYLELGAKYQDEDSIKALKEWDFKLINK</sequence>
<keyword evidence="1" id="KW-0812">Transmembrane</keyword>
<evidence type="ECO:0000313" key="5">
    <source>
        <dbReference type="Proteomes" id="UP001176478"/>
    </source>
</evidence>
<organism evidence="2 4">
    <name type="scientific">Providencia huashanensis</name>
    <dbReference type="NCBI Taxonomy" id="3037798"/>
    <lineage>
        <taxon>Bacteria</taxon>
        <taxon>Pseudomonadati</taxon>
        <taxon>Pseudomonadota</taxon>
        <taxon>Gammaproteobacteria</taxon>
        <taxon>Enterobacterales</taxon>
        <taxon>Morganellaceae</taxon>
        <taxon>Providencia</taxon>
    </lineage>
</organism>
<dbReference type="Pfam" id="PF08238">
    <property type="entry name" value="Sel1"/>
    <property type="match status" value="16"/>
</dbReference>
<dbReference type="Proteomes" id="UP001156701">
    <property type="component" value="Unassembled WGS sequence"/>
</dbReference>
<evidence type="ECO:0000256" key="1">
    <source>
        <dbReference type="SAM" id="Phobius"/>
    </source>
</evidence>
<dbReference type="PANTHER" id="PTHR11102">
    <property type="entry name" value="SEL-1-LIKE PROTEIN"/>
    <property type="match status" value="1"/>
</dbReference>
<dbReference type="EMBL" id="JAUQTG010000017">
    <property type="protein sequence ID" value="MDO7858688.1"/>
    <property type="molecule type" value="Genomic_DNA"/>
</dbReference>
<protein>
    <submittedName>
        <fullName evidence="2">SEL1-like repeat protein</fullName>
    </submittedName>
</protein>